<evidence type="ECO:0000256" key="12">
    <source>
        <dbReference type="ARBA" id="ARBA00048366"/>
    </source>
</evidence>
<dbReference type="GO" id="GO:0003725">
    <property type="term" value="F:double-stranded RNA binding"/>
    <property type="evidence" value="ECO:0007669"/>
    <property type="project" value="InterPro"/>
</dbReference>
<dbReference type="PANTHER" id="PTHR17490">
    <property type="entry name" value="SUA5"/>
    <property type="match status" value="1"/>
</dbReference>
<dbReference type="GO" id="GO:0005737">
    <property type="term" value="C:cytoplasm"/>
    <property type="evidence" value="ECO:0007669"/>
    <property type="project" value="UniProtKB-SubCell"/>
</dbReference>
<keyword evidence="9" id="KW-0547">Nucleotide-binding</keyword>
<evidence type="ECO:0000256" key="8">
    <source>
        <dbReference type="ARBA" id="ARBA00022695"/>
    </source>
</evidence>
<evidence type="ECO:0000256" key="7">
    <source>
        <dbReference type="ARBA" id="ARBA00022694"/>
    </source>
</evidence>
<evidence type="ECO:0000313" key="14">
    <source>
        <dbReference type="EMBL" id="QHT29102.1"/>
    </source>
</evidence>
<dbReference type="InterPro" id="IPR006070">
    <property type="entry name" value="Sua5-like_dom"/>
</dbReference>
<dbReference type="GO" id="GO:0006450">
    <property type="term" value="P:regulation of translational fidelity"/>
    <property type="evidence" value="ECO:0007669"/>
    <property type="project" value="TreeGrafter"/>
</dbReference>
<comment type="subcellular location">
    <subcellularLocation>
        <location evidence="1">Cytoplasm</location>
    </subcellularLocation>
</comment>
<evidence type="ECO:0000256" key="11">
    <source>
        <dbReference type="ARBA" id="ARBA00029774"/>
    </source>
</evidence>
<keyword evidence="6" id="KW-0808">Transferase</keyword>
<name>A0A6C0EK55_9ZZZZ</name>
<evidence type="ECO:0000256" key="6">
    <source>
        <dbReference type="ARBA" id="ARBA00022679"/>
    </source>
</evidence>
<dbReference type="Pfam" id="PF03481">
    <property type="entry name" value="Sua5_C"/>
    <property type="match status" value="1"/>
</dbReference>
<keyword evidence="8" id="KW-0548">Nucleotidyltransferase</keyword>
<reference evidence="14" key="1">
    <citation type="journal article" date="2020" name="Nature">
        <title>Giant virus diversity and host interactions through global metagenomics.</title>
        <authorList>
            <person name="Schulz F."/>
            <person name="Roux S."/>
            <person name="Paez-Espino D."/>
            <person name="Jungbluth S."/>
            <person name="Walsh D.A."/>
            <person name="Denef V.J."/>
            <person name="McMahon K.D."/>
            <person name="Konstantinidis K.T."/>
            <person name="Eloe-Fadrosh E.A."/>
            <person name="Kyrpides N.C."/>
            <person name="Woyke T."/>
        </authorList>
    </citation>
    <scope>NUCLEOTIDE SEQUENCE</scope>
    <source>
        <strain evidence="14">GVMAG-M-3300001351-8</strain>
    </source>
</reference>
<dbReference type="GO" id="GO:0005524">
    <property type="term" value="F:ATP binding"/>
    <property type="evidence" value="ECO:0007669"/>
    <property type="project" value="UniProtKB-KW"/>
</dbReference>
<evidence type="ECO:0000256" key="4">
    <source>
        <dbReference type="ARBA" id="ARBA00015492"/>
    </source>
</evidence>
<dbReference type="InterPro" id="IPR038385">
    <property type="entry name" value="Sua5/YwlC_C"/>
</dbReference>
<evidence type="ECO:0000256" key="3">
    <source>
        <dbReference type="ARBA" id="ARBA00012584"/>
    </source>
</evidence>
<comment type="similarity">
    <text evidence="2">Belongs to the SUA5 family.</text>
</comment>
<dbReference type="GO" id="GO:0008033">
    <property type="term" value="P:tRNA processing"/>
    <property type="evidence" value="ECO:0007669"/>
    <property type="project" value="UniProtKB-KW"/>
</dbReference>
<comment type="catalytic activity">
    <reaction evidence="12">
        <text>L-threonine + hydrogencarbonate + ATP = L-threonylcarbamoyladenylate + diphosphate + H2O</text>
        <dbReference type="Rhea" id="RHEA:36407"/>
        <dbReference type="ChEBI" id="CHEBI:15377"/>
        <dbReference type="ChEBI" id="CHEBI:17544"/>
        <dbReference type="ChEBI" id="CHEBI:30616"/>
        <dbReference type="ChEBI" id="CHEBI:33019"/>
        <dbReference type="ChEBI" id="CHEBI:57926"/>
        <dbReference type="ChEBI" id="CHEBI:73682"/>
        <dbReference type="EC" id="2.7.7.87"/>
    </reaction>
</comment>
<sequence length="398" mass="44942">MFSDEKETDKICKIYESTDINLKLLGEKITNSELVIFPTETVYGIGGNLYSKTAVEQIYKIKNRPITNPLIVHCLGRYDAETLIEITELENNIFSSLITRFSPGPITYLLKSSKNVPDYIRNISDYVAIRIPKNKIIRSLIQYSGGPICAPSANISTRTSSTSLEHVYKYFGNTKINIINDDNYVCEHGIESTIIKIENNTLTIMRHGAILLKDVEDFIKTYNAKNAVDIILGDPLCKPLSEPLCKPLSEPLCKPLSEPLCKPLSEPQGPGQSKLHYSPNKPTYILNIIDFNSTDLNFPKDLKDITTKYLSDTILIDFNSLGFKYRDLFIGYVDLSKSGDIKEAMFNLYNVFHQTDSLTCSKLLIYNFSFVKDSESIWDKIVKASENKILSIPLELLG</sequence>
<dbReference type="AlphaFoldDB" id="A0A6C0EK55"/>
<dbReference type="SUPFAM" id="SSF55821">
    <property type="entry name" value="YrdC/RibB"/>
    <property type="match status" value="1"/>
</dbReference>
<dbReference type="GO" id="GO:0061710">
    <property type="term" value="F:L-threonylcarbamoyladenylate synthase"/>
    <property type="evidence" value="ECO:0007669"/>
    <property type="project" value="UniProtKB-EC"/>
</dbReference>
<evidence type="ECO:0000259" key="13">
    <source>
        <dbReference type="PROSITE" id="PS51163"/>
    </source>
</evidence>
<dbReference type="PIRSF" id="PIRSF004930">
    <property type="entry name" value="Tln_factor_SUA5"/>
    <property type="match status" value="1"/>
</dbReference>
<dbReference type="EMBL" id="MN738868">
    <property type="protein sequence ID" value="QHT29102.1"/>
    <property type="molecule type" value="Genomic_DNA"/>
</dbReference>
<dbReference type="Gene3D" id="3.40.50.11030">
    <property type="entry name" value="Threonylcarbamoyl-AMP synthase, C-terminal domain"/>
    <property type="match status" value="1"/>
</dbReference>
<evidence type="ECO:0000256" key="2">
    <source>
        <dbReference type="ARBA" id="ARBA00007663"/>
    </source>
</evidence>
<dbReference type="InterPro" id="IPR010923">
    <property type="entry name" value="T(6)A37_SUA5"/>
</dbReference>
<dbReference type="PANTHER" id="PTHR17490:SF16">
    <property type="entry name" value="THREONYLCARBAMOYL-AMP SYNTHASE"/>
    <property type="match status" value="1"/>
</dbReference>
<keyword evidence="5" id="KW-0963">Cytoplasm</keyword>
<proteinExistence type="inferred from homology"/>
<dbReference type="Pfam" id="PF01300">
    <property type="entry name" value="Sua5_yciO_yrdC"/>
    <property type="match status" value="1"/>
</dbReference>
<dbReference type="Gene3D" id="3.90.870.10">
    <property type="entry name" value="DHBP synthase"/>
    <property type="match status" value="1"/>
</dbReference>
<evidence type="ECO:0000256" key="1">
    <source>
        <dbReference type="ARBA" id="ARBA00004496"/>
    </source>
</evidence>
<feature type="domain" description="YrdC-like" evidence="13">
    <location>
        <begin position="19"/>
        <end position="210"/>
    </location>
</feature>
<dbReference type="InterPro" id="IPR005145">
    <property type="entry name" value="Sua5_C"/>
</dbReference>
<dbReference type="EC" id="2.7.7.87" evidence="3"/>
<dbReference type="InterPro" id="IPR050156">
    <property type="entry name" value="TC-AMP_synthase_SUA5"/>
</dbReference>
<dbReference type="InterPro" id="IPR017945">
    <property type="entry name" value="DHBP_synth_RibB-like_a/b_dom"/>
</dbReference>
<dbReference type="GO" id="GO:0000049">
    <property type="term" value="F:tRNA binding"/>
    <property type="evidence" value="ECO:0007669"/>
    <property type="project" value="TreeGrafter"/>
</dbReference>
<accession>A0A6C0EK55</accession>
<organism evidence="14">
    <name type="scientific">viral metagenome</name>
    <dbReference type="NCBI Taxonomy" id="1070528"/>
    <lineage>
        <taxon>unclassified sequences</taxon>
        <taxon>metagenomes</taxon>
        <taxon>organismal metagenomes</taxon>
    </lineage>
</organism>
<dbReference type="NCBIfam" id="TIGR00057">
    <property type="entry name" value="L-threonylcarbamoyladenylate synthase"/>
    <property type="match status" value="1"/>
</dbReference>
<keyword evidence="10" id="KW-0067">ATP-binding</keyword>
<evidence type="ECO:0000256" key="5">
    <source>
        <dbReference type="ARBA" id="ARBA00022490"/>
    </source>
</evidence>
<evidence type="ECO:0000256" key="9">
    <source>
        <dbReference type="ARBA" id="ARBA00022741"/>
    </source>
</evidence>
<keyword evidence="7" id="KW-0819">tRNA processing</keyword>
<evidence type="ECO:0000256" key="10">
    <source>
        <dbReference type="ARBA" id="ARBA00022840"/>
    </source>
</evidence>
<dbReference type="PROSITE" id="PS51163">
    <property type="entry name" value="YRDC"/>
    <property type="match status" value="1"/>
</dbReference>
<protein>
    <recommendedName>
        <fullName evidence="4">Threonylcarbamoyl-AMP synthase</fullName>
        <ecNumber evidence="3">2.7.7.87</ecNumber>
    </recommendedName>
    <alternativeName>
        <fullName evidence="11">L-threonylcarbamoyladenylate synthase</fullName>
    </alternativeName>
</protein>